<evidence type="ECO:0000313" key="3">
    <source>
        <dbReference type="EMBL" id="KAK1117654.1"/>
    </source>
</evidence>
<evidence type="ECO:0000256" key="1">
    <source>
        <dbReference type="RuleBase" id="RU363097"/>
    </source>
</evidence>
<name>A0AA40KEX7_9HYME</name>
<dbReference type="SUPFAM" id="SSF51735">
    <property type="entry name" value="NAD(P)-binding Rossmann-fold domains"/>
    <property type="match status" value="1"/>
</dbReference>
<keyword evidence="1" id="KW-0560">Oxidoreductase</keyword>
<proteinExistence type="inferred from homology"/>
<dbReference type="InterPro" id="IPR036291">
    <property type="entry name" value="NAD(P)-bd_dom_sf"/>
</dbReference>
<dbReference type="PANTHER" id="PTHR11011:SF45">
    <property type="entry name" value="FATTY ACYL-COA REDUCTASE CG8306-RELATED"/>
    <property type="match status" value="1"/>
</dbReference>
<keyword evidence="1" id="KW-0521">NADP</keyword>
<dbReference type="GO" id="GO:0102965">
    <property type="term" value="F:alcohol-forming long-chain fatty acyl-CoA reductase activity"/>
    <property type="evidence" value="ECO:0007669"/>
    <property type="project" value="UniProtKB-EC"/>
</dbReference>
<evidence type="ECO:0000313" key="4">
    <source>
        <dbReference type="Proteomes" id="UP001177670"/>
    </source>
</evidence>
<comment type="function">
    <text evidence="1">Catalyzes the reduction of fatty acyl-CoA to fatty alcohols.</text>
</comment>
<accession>A0AA40KEX7</accession>
<dbReference type="EMBL" id="JAHYIQ010000049">
    <property type="protein sequence ID" value="KAK1117654.1"/>
    <property type="molecule type" value="Genomic_DNA"/>
</dbReference>
<comment type="caution">
    <text evidence="3">The sequence shown here is derived from an EMBL/GenBank/DDBJ whole genome shotgun (WGS) entry which is preliminary data.</text>
</comment>
<gene>
    <name evidence="3" type="ORF">K0M31_015824</name>
</gene>
<protein>
    <recommendedName>
        <fullName evidence="1">Fatty acyl-CoA reductase</fullName>
        <ecNumber evidence="1">1.2.1.84</ecNumber>
    </recommendedName>
</protein>
<dbReference type="GO" id="GO:0005777">
    <property type="term" value="C:peroxisome"/>
    <property type="evidence" value="ECO:0007669"/>
    <property type="project" value="TreeGrafter"/>
</dbReference>
<keyword evidence="1" id="KW-0443">Lipid metabolism</keyword>
<reference evidence="3" key="1">
    <citation type="submission" date="2021-10" db="EMBL/GenBank/DDBJ databases">
        <title>Melipona bicolor Genome sequencing and assembly.</title>
        <authorList>
            <person name="Araujo N.S."/>
            <person name="Arias M.C."/>
        </authorList>
    </citation>
    <scope>NUCLEOTIDE SEQUENCE</scope>
    <source>
        <strain evidence="3">USP_2M_L1-L4_2017</strain>
        <tissue evidence="3">Whole body</tissue>
    </source>
</reference>
<dbReference type="PANTHER" id="PTHR11011">
    <property type="entry name" value="MALE STERILITY PROTEIN 2-RELATED"/>
    <property type="match status" value="1"/>
</dbReference>
<dbReference type="EC" id="1.2.1.84" evidence="1"/>
<organism evidence="3 4">
    <name type="scientific">Melipona bicolor</name>
    <dbReference type="NCBI Taxonomy" id="60889"/>
    <lineage>
        <taxon>Eukaryota</taxon>
        <taxon>Metazoa</taxon>
        <taxon>Ecdysozoa</taxon>
        <taxon>Arthropoda</taxon>
        <taxon>Hexapoda</taxon>
        <taxon>Insecta</taxon>
        <taxon>Pterygota</taxon>
        <taxon>Neoptera</taxon>
        <taxon>Endopterygota</taxon>
        <taxon>Hymenoptera</taxon>
        <taxon>Apocrita</taxon>
        <taxon>Aculeata</taxon>
        <taxon>Apoidea</taxon>
        <taxon>Anthophila</taxon>
        <taxon>Apidae</taxon>
        <taxon>Melipona</taxon>
    </lineage>
</organism>
<dbReference type="Pfam" id="PF07993">
    <property type="entry name" value="NAD_binding_4"/>
    <property type="match status" value="1"/>
</dbReference>
<comment type="catalytic activity">
    <reaction evidence="1">
        <text>a long-chain fatty acyl-CoA + 2 NADPH + 2 H(+) = a long-chain primary fatty alcohol + 2 NADP(+) + CoA</text>
        <dbReference type="Rhea" id="RHEA:52716"/>
        <dbReference type="ChEBI" id="CHEBI:15378"/>
        <dbReference type="ChEBI" id="CHEBI:57287"/>
        <dbReference type="ChEBI" id="CHEBI:57783"/>
        <dbReference type="ChEBI" id="CHEBI:58349"/>
        <dbReference type="ChEBI" id="CHEBI:77396"/>
        <dbReference type="ChEBI" id="CHEBI:83139"/>
        <dbReference type="EC" id="1.2.1.84"/>
    </reaction>
</comment>
<comment type="similarity">
    <text evidence="1">Belongs to the fatty acyl-CoA reductase family.</text>
</comment>
<dbReference type="AlphaFoldDB" id="A0AA40KEX7"/>
<dbReference type="GO" id="GO:0080019">
    <property type="term" value="F:alcohol-forming very long-chain fatty acyl-CoA reductase activity"/>
    <property type="evidence" value="ECO:0007669"/>
    <property type="project" value="InterPro"/>
</dbReference>
<keyword evidence="1" id="KW-0444">Lipid biosynthesis</keyword>
<dbReference type="InterPro" id="IPR026055">
    <property type="entry name" value="FAR"/>
</dbReference>
<sequence>MNVKINEDNVSEKLHKANSIEGFYANTGILVTGATNFVGKGILEKLMRLCPSIVAIFILIRPKKNQTMEQRFKKLIDHPIYGSIKAIHLSVVNKVHPVEDVSLSNLGLSPAERTILIKNMSIVLQVAATVRFNESLNVTINVNTKGTARIMELCKKLKHLISVYISTAYSNANVLEIEEKIYITSFKPSAVINTYETGNQKSIDLLEKFIPTYIRSAKIWRNKVYPTIPIVY</sequence>
<dbReference type="Proteomes" id="UP001177670">
    <property type="component" value="Unassembled WGS sequence"/>
</dbReference>
<feature type="domain" description="Thioester reductase (TE)" evidence="2">
    <location>
        <begin position="31"/>
        <end position="207"/>
    </location>
</feature>
<dbReference type="GO" id="GO:0035336">
    <property type="term" value="P:long-chain fatty-acyl-CoA metabolic process"/>
    <property type="evidence" value="ECO:0007669"/>
    <property type="project" value="TreeGrafter"/>
</dbReference>
<dbReference type="InterPro" id="IPR013120">
    <property type="entry name" value="FAR_NAD-bd"/>
</dbReference>
<dbReference type="Gene3D" id="3.40.50.720">
    <property type="entry name" value="NAD(P)-binding Rossmann-like Domain"/>
    <property type="match status" value="1"/>
</dbReference>
<evidence type="ECO:0000259" key="2">
    <source>
        <dbReference type="Pfam" id="PF07993"/>
    </source>
</evidence>
<keyword evidence="4" id="KW-1185">Reference proteome</keyword>